<dbReference type="NCBIfam" id="TIGR02937">
    <property type="entry name" value="sigma70-ECF"/>
    <property type="match status" value="1"/>
</dbReference>
<keyword evidence="2" id="KW-0805">Transcription regulation</keyword>
<dbReference type="InterPro" id="IPR013324">
    <property type="entry name" value="RNA_pol_sigma_r3/r4-like"/>
</dbReference>
<dbReference type="InterPro" id="IPR013249">
    <property type="entry name" value="RNA_pol_sigma70_r4_t2"/>
</dbReference>
<evidence type="ECO:0000313" key="8">
    <source>
        <dbReference type="EMBL" id="GAA4513289.1"/>
    </source>
</evidence>
<reference evidence="9" key="1">
    <citation type="journal article" date="2019" name="Int. J. Syst. Evol. Microbiol.">
        <title>The Global Catalogue of Microorganisms (GCM) 10K type strain sequencing project: providing services to taxonomists for standard genome sequencing and annotation.</title>
        <authorList>
            <consortium name="The Broad Institute Genomics Platform"/>
            <consortium name="The Broad Institute Genome Sequencing Center for Infectious Disease"/>
            <person name="Wu L."/>
            <person name="Ma J."/>
        </authorList>
    </citation>
    <scope>NUCLEOTIDE SEQUENCE [LARGE SCALE GENOMIC DNA]</scope>
    <source>
        <strain evidence="9">JCM 17858</strain>
    </source>
</reference>
<feature type="domain" description="RNA polymerase sigma-70 region 2" evidence="6">
    <location>
        <begin position="1"/>
        <end position="68"/>
    </location>
</feature>
<dbReference type="SUPFAM" id="SSF88659">
    <property type="entry name" value="Sigma3 and sigma4 domains of RNA polymerase sigma factors"/>
    <property type="match status" value="1"/>
</dbReference>
<dbReference type="InterPro" id="IPR014327">
    <property type="entry name" value="RNA_pol_sigma70_bacteroid"/>
</dbReference>
<gene>
    <name evidence="8" type="ORF">GCM10023173_08750</name>
</gene>
<dbReference type="InterPro" id="IPR036388">
    <property type="entry name" value="WH-like_DNA-bd_sf"/>
</dbReference>
<proteinExistence type="inferred from homology"/>
<keyword evidence="5" id="KW-0812">Transmembrane</keyword>
<keyword evidence="4" id="KW-0804">Transcription</keyword>
<keyword evidence="9" id="KW-1185">Reference proteome</keyword>
<dbReference type="Proteomes" id="UP001500394">
    <property type="component" value="Unassembled WGS sequence"/>
</dbReference>
<dbReference type="PANTHER" id="PTHR43133:SF46">
    <property type="entry name" value="RNA POLYMERASE SIGMA-70 FACTOR ECF SUBFAMILY"/>
    <property type="match status" value="1"/>
</dbReference>
<dbReference type="NCBIfam" id="TIGR02985">
    <property type="entry name" value="Sig70_bacteroi1"/>
    <property type="match status" value="1"/>
</dbReference>
<evidence type="ECO:0000313" key="9">
    <source>
        <dbReference type="Proteomes" id="UP001500394"/>
    </source>
</evidence>
<evidence type="ECO:0000259" key="7">
    <source>
        <dbReference type="Pfam" id="PF08281"/>
    </source>
</evidence>
<evidence type="ECO:0000259" key="6">
    <source>
        <dbReference type="Pfam" id="PF04542"/>
    </source>
</evidence>
<dbReference type="Gene3D" id="1.10.1740.10">
    <property type="match status" value="1"/>
</dbReference>
<dbReference type="Gene3D" id="1.10.10.10">
    <property type="entry name" value="Winged helix-like DNA-binding domain superfamily/Winged helix DNA-binding domain"/>
    <property type="match status" value="1"/>
</dbReference>
<dbReference type="SUPFAM" id="SSF88946">
    <property type="entry name" value="Sigma2 domain of RNA polymerase sigma factors"/>
    <property type="match status" value="1"/>
</dbReference>
<dbReference type="EMBL" id="BAABGR010000006">
    <property type="protein sequence ID" value="GAA4513289.1"/>
    <property type="molecule type" value="Genomic_DNA"/>
</dbReference>
<evidence type="ECO:0000256" key="2">
    <source>
        <dbReference type="ARBA" id="ARBA00023015"/>
    </source>
</evidence>
<keyword evidence="5" id="KW-1133">Transmembrane helix</keyword>
<dbReference type="InterPro" id="IPR039425">
    <property type="entry name" value="RNA_pol_sigma-70-like"/>
</dbReference>
<feature type="transmembrane region" description="Helical" evidence="5">
    <location>
        <begin position="151"/>
        <end position="170"/>
    </location>
</feature>
<accession>A0ABP8QYL9</accession>
<dbReference type="PANTHER" id="PTHR43133">
    <property type="entry name" value="RNA POLYMERASE ECF-TYPE SIGMA FACTO"/>
    <property type="match status" value="1"/>
</dbReference>
<evidence type="ECO:0000256" key="5">
    <source>
        <dbReference type="SAM" id="Phobius"/>
    </source>
</evidence>
<evidence type="ECO:0000256" key="4">
    <source>
        <dbReference type="ARBA" id="ARBA00023163"/>
    </source>
</evidence>
<dbReference type="Pfam" id="PF08281">
    <property type="entry name" value="Sigma70_r4_2"/>
    <property type="match status" value="1"/>
</dbReference>
<dbReference type="InterPro" id="IPR007627">
    <property type="entry name" value="RNA_pol_sigma70_r2"/>
</dbReference>
<dbReference type="Pfam" id="PF04542">
    <property type="entry name" value="Sigma70_r2"/>
    <property type="match status" value="1"/>
</dbReference>
<name>A0ABP8QYL9_9SPHI</name>
<protein>
    <submittedName>
        <fullName evidence="8">RNA polymerase sigma-70 factor</fullName>
    </submittedName>
</protein>
<comment type="similarity">
    <text evidence="1">Belongs to the sigma-70 factor family. ECF subfamily.</text>
</comment>
<dbReference type="InterPro" id="IPR013325">
    <property type="entry name" value="RNA_pol_sigma_r2"/>
</dbReference>
<keyword evidence="3" id="KW-0731">Sigma factor</keyword>
<organism evidence="8 9">
    <name type="scientific">Sphingobacterium thermophilum</name>
    <dbReference type="NCBI Taxonomy" id="768534"/>
    <lineage>
        <taxon>Bacteria</taxon>
        <taxon>Pseudomonadati</taxon>
        <taxon>Bacteroidota</taxon>
        <taxon>Sphingobacteriia</taxon>
        <taxon>Sphingobacteriales</taxon>
        <taxon>Sphingobacteriaceae</taxon>
        <taxon>Sphingobacterium</taxon>
    </lineage>
</organism>
<comment type="caution">
    <text evidence="8">The sequence shown here is derived from an EMBL/GenBank/DDBJ whole genome shotgun (WGS) entry which is preliminary data.</text>
</comment>
<feature type="domain" description="RNA polymerase sigma factor 70 region 4 type 2" evidence="7">
    <location>
        <begin position="102"/>
        <end position="146"/>
    </location>
</feature>
<evidence type="ECO:0000256" key="1">
    <source>
        <dbReference type="ARBA" id="ARBA00010641"/>
    </source>
</evidence>
<dbReference type="InterPro" id="IPR014284">
    <property type="entry name" value="RNA_pol_sigma-70_dom"/>
</dbReference>
<sequence length="171" mass="19980">MFDQLYDRLVFFAVQMIEDEDAAEDMVQESFVQLWKHIEEVQGNSIACKQYLYRSVKNQCLNFVRHAKVVEKYRSEAIKDKTSFIENAVVDSIIRAEVLSHVQLALDELPEHYRLISDLSYVEGKKNHEIADELGISINTLKKQKQKVLHLLRLKLTSLFSFLLFLFNAIN</sequence>
<keyword evidence="5" id="KW-0472">Membrane</keyword>
<evidence type="ECO:0000256" key="3">
    <source>
        <dbReference type="ARBA" id="ARBA00023082"/>
    </source>
</evidence>